<dbReference type="EMBL" id="BK014653">
    <property type="protein sequence ID" value="DAD66070.1"/>
    <property type="molecule type" value="Genomic_DNA"/>
</dbReference>
<feature type="transmembrane region" description="Helical" evidence="1">
    <location>
        <begin position="57"/>
        <end position="75"/>
    </location>
</feature>
<sequence length="99" mass="11776">MNYKKNYFFMREEGKSMEQAKESIKRQKKKVFRNFIALMIGSLTLLSSIAIKFNFSYAKIIVNCAIITVLCNHYLHMKIYYLNKELKKLQSKEETNPCH</sequence>
<evidence type="ECO:0000256" key="1">
    <source>
        <dbReference type="SAM" id="Phobius"/>
    </source>
</evidence>
<accession>A0A8S5L850</accession>
<keyword evidence="1" id="KW-0472">Membrane</keyword>
<organism evidence="2">
    <name type="scientific">Siphoviridae sp. ctDmQ3</name>
    <dbReference type="NCBI Taxonomy" id="2823570"/>
    <lineage>
        <taxon>Viruses</taxon>
        <taxon>Duplodnaviria</taxon>
        <taxon>Heunggongvirae</taxon>
        <taxon>Uroviricota</taxon>
        <taxon>Caudoviricetes</taxon>
    </lineage>
</organism>
<keyword evidence="1" id="KW-1133">Transmembrane helix</keyword>
<protein>
    <submittedName>
        <fullName evidence="2">Uncharacterized protein</fullName>
    </submittedName>
</protein>
<keyword evidence="1" id="KW-0812">Transmembrane</keyword>
<name>A0A8S5L850_9CAUD</name>
<evidence type="ECO:0000313" key="2">
    <source>
        <dbReference type="EMBL" id="DAD66070.1"/>
    </source>
</evidence>
<proteinExistence type="predicted"/>
<reference evidence="2" key="1">
    <citation type="journal article" date="2021" name="Proc. Natl. Acad. Sci. U.S.A.">
        <title>A Catalog of Tens of Thousands of Viruses from Human Metagenomes Reveals Hidden Associations with Chronic Diseases.</title>
        <authorList>
            <person name="Tisza M.J."/>
            <person name="Buck C.B."/>
        </authorList>
    </citation>
    <scope>NUCLEOTIDE SEQUENCE</scope>
    <source>
        <strain evidence="2">CtDmQ3</strain>
    </source>
</reference>
<feature type="transmembrane region" description="Helical" evidence="1">
    <location>
        <begin position="31"/>
        <end position="51"/>
    </location>
</feature>